<sequence>MWWRLDLICPAAKKTRPSKILSNRAKGTSSILQPQGLVKGKGKAFNRKLFDQDDENVRRDIDDDGSKSKKVEASKVPQDRDLVPPPVPIIVKGHGK</sequence>
<feature type="compositionally biased region" description="Basic and acidic residues" evidence="1">
    <location>
        <begin position="56"/>
        <end position="82"/>
    </location>
</feature>
<organism evidence="2 3">
    <name type="scientific">Datura stramonium</name>
    <name type="common">Jimsonweed</name>
    <name type="synonym">Common thornapple</name>
    <dbReference type="NCBI Taxonomy" id="4076"/>
    <lineage>
        <taxon>Eukaryota</taxon>
        <taxon>Viridiplantae</taxon>
        <taxon>Streptophyta</taxon>
        <taxon>Embryophyta</taxon>
        <taxon>Tracheophyta</taxon>
        <taxon>Spermatophyta</taxon>
        <taxon>Magnoliopsida</taxon>
        <taxon>eudicotyledons</taxon>
        <taxon>Gunneridae</taxon>
        <taxon>Pentapetalae</taxon>
        <taxon>asterids</taxon>
        <taxon>lamiids</taxon>
        <taxon>Solanales</taxon>
        <taxon>Solanaceae</taxon>
        <taxon>Solanoideae</taxon>
        <taxon>Datureae</taxon>
        <taxon>Datura</taxon>
    </lineage>
</organism>
<gene>
    <name evidence="2" type="ORF">HAX54_000706</name>
</gene>
<name>A0ABS8WSC5_DATST</name>
<accession>A0ABS8WSC5</accession>
<feature type="non-terminal residue" evidence="2">
    <location>
        <position position="96"/>
    </location>
</feature>
<proteinExistence type="predicted"/>
<feature type="region of interest" description="Disordered" evidence="1">
    <location>
        <begin position="56"/>
        <end position="96"/>
    </location>
</feature>
<comment type="caution">
    <text evidence="2">The sequence shown here is derived from an EMBL/GenBank/DDBJ whole genome shotgun (WGS) entry which is preliminary data.</text>
</comment>
<protein>
    <submittedName>
        <fullName evidence="2">Uncharacterized protein</fullName>
    </submittedName>
</protein>
<evidence type="ECO:0000313" key="3">
    <source>
        <dbReference type="Proteomes" id="UP000823775"/>
    </source>
</evidence>
<evidence type="ECO:0000256" key="1">
    <source>
        <dbReference type="SAM" id="MobiDB-lite"/>
    </source>
</evidence>
<keyword evidence="3" id="KW-1185">Reference proteome</keyword>
<reference evidence="2 3" key="1">
    <citation type="journal article" date="2021" name="BMC Genomics">
        <title>Datura genome reveals duplications of psychoactive alkaloid biosynthetic genes and high mutation rate following tissue culture.</title>
        <authorList>
            <person name="Rajewski A."/>
            <person name="Carter-House D."/>
            <person name="Stajich J."/>
            <person name="Litt A."/>
        </authorList>
    </citation>
    <scope>NUCLEOTIDE SEQUENCE [LARGE SCALE GENOMIC DNA]</scope>
    <source>
        <strain evidence="2">AR-01</strain>
    </source>
</reference>
<dbReference type="Proteomes" id="UP000823775">
    <property type="component" value="Unassembled WGS sequence"/>
</dbReference>
<dbReference type="EMBL" id="JACEIK010010213">
    <property type="protein sequence ID" value="MCE3215056.1"/>
    <property type="molecule type" value="Genomic_DNA"/>
</dbReference>
<evidence type="ECO:0000313" key="2">
    <source>
        <dbReference type="EMBL" id="MCE3215056.1"/>
    </source>
</evidence>